<gene>
    <name evidence="1" type="ORF">MILVUS5_LOCUS20549</name>
</gene>
<organism evidence="1 2">
    <name type="scientific">Trifolium pratense</name>
    <name type="common">Red clover</name>
    <dbReference type="NCBI Taxonomy" id="57577"/>
    <lineage>
        <taxon>Eukaryota</taxon>
        <taxon>Viridiplantae</taxon>
        <taxon>Streptophyta</taxon>
        <taxon>Embryophyta</taxon>
        <taxon>Tracheophyta</taxon>
        <taxon>Spermatophyta</taxon>
        <taxon>Magnoliopsida</taxon>
        <taxon>eudicotyledons</taxon>
        <taxon>Gunneridae</taxon>
        <taxon>Pentapetalae</taxon>
        <taxon>rosids</taxon>
        <taxon>fabids</taxon>
        <taxon>Fabales</taxon>
        <taxon>Fabaceae</taxon>
        <taxon>Papilionoideae</taxon>
        <taxon>50 kb inversion clade</taxon>
        <taxon>NPAAA clade</taxon>
        <taxon>Hologalegina</taxon>
        <taxon>IRL clade</taxon>
        <taxon>Trifolieae</taxon>
        <taxon>Trifolium</taxon>
    </lineage>
</organism>
<evidence type="ECO:0000313" key="2">
    <source>
        <dbReference type="Proteomes" id="UP001177021"/>
    </source>
</evidence>
<sequence>MCQSHNAAEEILAGQDDKYFASSGHQFEFRFPPFISLLAGPNFVTQPSPISPRMANKQKMVRTHKQAGVVVFSMRLMCYFPHRFTLPSQFSVFIVCSGSQLEFDWQNDIPMIPKMLRKYEVLLFCLQIEVCAAQEVNINPLLLEKFIQSCDRDIRKSHYASLVLVPE</sequence>
<comment type="caution">
    <text evidence="1">The sequence shown here is derived from an EMBL/GenBank/DDBJ whole genome shotgun (WGS) entry which is preliminary data.</text>
</comment>
<name>A0ACB0K9Y6_TRIPR</name>
<evidence type="ECO:0000313" key="1">
    <source>
        <dbReference type="EMBL" id="CAJ2653158.1"/>
    </source>
</evidence>
<reference evidence="1" key="1">
    <citation type="submission" date="2023-10" db="EMBL/GenBank/DDBJ databases">
        <authorList>
            <person name="Rodriguez Cubillos JULIANA M."/>
            <person name="De Vega J."/>
        </authorList>
    </citation>
    <scope>NUCLEOTIDE SEQUENCE</scope>
</reference>
<proteinExistence type="predicted"/>
<accession>A0ACB0K9Y6</accession>
<dbReference type="EMBL" id="CASHSV030000206">
    <property type="protein sequence ID" value="CAJ2653158.1"/>
    <property type="molecule type" value="Genomic_DNA"/>
</dbReference>
<protein>
    <submittedName>
        <fullName evidence="1">Uncharacterized protein</fullName>
    </submittedName>
</protein>
<dbReference type="Proteomes" id="UP001177021">
    <property type="component" value="Unassembled WGS sequence"/>
</dbReference>
<keyword evidence="2" id="KW-1185">Reference proteome</keyword>